<protein>
    <submittedName>
        <fullName evidence="2">Nitrogenase iron-molybdenum cofactor biosynthesis protein NifX</fullName>
    </submittedName>
</protein>
<dbReference type="PANTHER" id="PTHR33937">
    <property type="entry name" value="IRON-MOLYBDENUM PROTEIN-RELATED-RELATED"/>
    <property type="match status" value="1"/>
</dbReference>
<dbReference type="AlphaFoldDB" id="D9PU64"/>
<dbReference type="KEGG" id="mmg:MTBMA_c01530"/>
<evidence type="ECO:0000259" key="1">
    <source>
        <dbReference type="Pfam" id="PF02579"/>
    </source>
</evidence>
<reference evidence="2 3" key="2">
    <citation type="journal article" date="2010" name="J. Bacteriol.">
        <title>Complete genome sequence of Methanothermobacter marburgensis, a methanoarchaeon model organism.</title>
        <authorList>
            <person name="Liesegang H."/>
            <person name="Kaster A.K."/>
            <person name="Wiezer A."/>
            <person name="Goenrich M."/>
            <person name="Wollherr A."/>
            <person name="Seedorf H."/>
            <person name="Gottschalk G."/>
            <person name="Thauer R.K."/>
        </authorList>
    </citation>
    <scope>NUCLEOTIDE SEQUENCE [LARGE SCALE GENOMIC DNA]</scope>
    <source>
        <strain evidence="3">ATCC BAA-927 / DSM 2133 / JCM 14651 / NBRC 100331 / OCM 82 / Marburg</strain>
    </source>
</reference>
<evidence type="ECO:0000313" key="3">
    <source>
        <dbReference type="Proteomes" id="UP000000345"/>
    </source>
</evidence>
<dbReference type="InterPro" id="IPR003731">
    <property type="entry name" value="Di-Nase_FeMo-co_biosynth"/>
</dbReference>
<dbReference type="STRING" id="79929.MTBMA_c01530"/>
<dbReference type="Pfam" id="PF02579">
    <property type="entry name" value="Nitro_FeMo-Co"/>
    <property type="match status" value="1"/>
</dbReference>
<proteinExistence type="predicted"/>
<accession>D9PU64</accession>
<dbReference type="PANTHER" id="PTHR33937:SF5">
    <property type="entry name" value="IRON-MOLYBDENUM COFACTOR-BINDING PROTEIN"/>
    <property type="match status" value="1"/>
</dbReference>
<reference key="1">
    <citation type="submission" date="2009-08" db="EMBL/GenBank/DDBJ databases">
        <title>The genome sequence of Methanothermobacter marburgensis.</title>
        <authorList>
            <person name="Kaster A."/>
            <person name="Seedorf H."/>
            <person name="Goenrich M."/>
            <person name="Wiezer A."/>
            <person name="Liesegang H."/>
            <person name="Thauer R."/>
            <person name="Gottschalk G."/>
        </authorList>
    </citation>
    <scope>NUCLEOTIDE SEQUENCE</scope>
    <source>
        <strain>Marburg</strain>
    </source>
</reference>
<dbReference type="InterPro" id="IPR051840">
    <property type="entry name" value="NifX/NifY_domain"/>
</dbReference>
<gene>
    <name evidence="2" type="primary">nifX</name>
    <name evidence="2" type="ordered locus">MTBMA_c01530</name>
</gene>
<evidence type="ECO:0000313" key="2">
    <source>
        <dbReference type="EMBL" id="ADL57762.1"/>
    </source>
</evidence>
<dbReference type="InterPro" id="IPR034165">
    <property type="entry name" value="NifB_C"/>
</dbReference>
<dbReference type="CDD" id="cd00852">
    <property type="entry name" value="NifB"/>
    <property type="match status" value="1"/>
</dbReference>
<dbReference type="SUPFAM" id="SSF53146">
    <property type="entry name" value="Nitrogenase accessory factor-like"/>
    <property type="match status" value="1"/>
</dbReference>
<dbReference type="PaxDb" id="79929-MTBMA_c01530"/>
<dbReference type="EMBL" id="CP001710">
    <property type="protein sequence ID" value="ADL57762.1"/>
    <property type="molecule type" value="Genomic_DNA"/>
</dbReference>
<feature type="domain" description="Dinitrogenase iron-molybdenum cofactor biosynthesis" evidence="1">
    <location>
        <begin position="15"/>
        <end position="105"/>
    </location>
</feature>
<name>D9PU64_METTM</name>
<dbReference type="InterPro" id="IPR036105">
    <property type="entry name" value="DiNase_FeMo-co_biosyn_sf"/>
</dbReference>
<organism evidence="2 3">
    <name type="scientific">Methanothermobacter marburgensis (strain ATCC BAA-927 / DSM 2133 / JCM 14651 / NBRC 100331 / OCM 82 / Marburg)</name>
    <name type="common">Methanobacterium thermoautotrophicum</name>
    <dbReference type="NCBI Taxonomy" id="79929"/>
    <lineage>
        <taxon>Archaea</taxon>
        <taxon>Methanobacteriati</taxon>
        <taxon>Methanobacteriota</taxon>
        <taxon>Methanomada group</taxon>
        <taxon>Methanobacteria</taxon>
        <taxon>Methanobacteriales</taxon>
        <taxon>Methanobacteriaceae</taxon>
        <taxon>Methanothermobacter</taxon>
    </lineage>
</organism>
<dbReference type="Proteomes" id="UP000000345">
    <property type="component" value="Chromosome"/>
</dbReference>
<keyword evidence="3" id="KW-1185">Reference proteome</keyword>
<dbReference type="Gene3D" id="3.30.420.130">
    <property type="entry name" value="Dinitrogenase iron-molybdenum cofactor biosynthesis domain"/>
    <property type="match status" value="1"/>
</dbReference>
<sequence length="116" mass="13353">MMVIHVIRIAVASDDGRYVNRHFADADAFIVFERIDNEIKFSEIRKLDGGKIEKHDDRWRRVLDLIDDCEIVICRRIGEKPLEEAKRRGVIVFESDDGIAAAILKSLTELNISCRV</sequence>
<dbReference type="HOGENOM" id="CLU_104194_3_2_2"/>